<dbReference type="EMBL" id="QGKY02000089">
    <property type="protein sequence ID" value="KAF2614735.1"/>
    <property type="molecule type" value="Genomic_DNA"/>
</dbReference>
<evidence type="ECO:0000313" key="1">
    <source>
        <dbReference type="EMBL" id="KAF2614735.1"/>
    </source>
</evidence>
<proteinExistence type="predicted"/>
<organism evidence="1">
    <name type="scientific">Brassica cretica</name>
    <name type="common">Mustard</name>
    <dbReference type="NCBI Taxonomy" id="69181"/>
    <lineage>
        <taxon>Eukaryota</taxon>
        <taxon>Viridiplantae</taxon>
        <taxon>Streptophyta</taxon>
        <taxon>Embryophyta</taxon>
        <taxon>Tracheophyta</taxon>
        <taxon>Spermatophyta</taxon>
        <taxon>Magnoliopsida</taxon>
        <taxon>eudicotyledons</taxon>
        <taxon>Gunneridae</taxon>
        <taxon>Pentapetalae</taxon>
        <taxon>rosids</taxon>
        <taxon>malvids</taxon>
        <taxon>Brassicales</taxon>
        <taxon>Brassicaceae</taxon>
        <taxon>Brassiceae</taxon>
        <taxon>Brassica</taxon>
    </lineage>
</organism>
<accession>A0A8S9M4S5</accession>
<protein>
    <submittedName>
        <fullName evidence="1">Uncharacterized protein</fullName>
    </submittedName>
</protein>
<name>A0A8S9M4S5_BRACR</name>
<sequence>MTKRSSEIAFVCRDIQRSREKRRQRVPPVGEKKRVPPVASAVAVDFTGEDRIAFVVAV</sequence>
<dbReference type="AlphaFoldDB" id="A0A8S9M4S5"/>
<gene>
    <name evidence="1" type="ORF">F2Q70_00011626</name>
</gene>
<comment type="caution">
    <text evidence="1">The sequence shown here is derived from an EMBL/GenBank/DDBJ whole genome shotgun (WGS) entry which is preliminary data.</text>
</comment>
<reference evidence="1" key="1">
    <citation type="submission" date="2019-12" db="EMBL/GenBank/DDBJ databases">
        <title>Genome sequencing and annotation of Brassica cretica.</title>
        <authorList>
            <person name="Studholme D.J."/>
            <person name="Sarris P.F."/>
        </authorList>
    </citation>
    <scope>NUCLEOTIDE SEQUENCE</scope>
    <source>
        <strain evidence="1">PFS-102/07</strain>
        <tissue evidence="1">Leaf</tissue>
    </source>
</reference>